<dbReference type="Gene3D" id="1.25.40.10">
    <property type="entry name" value="Tetratricopeptide repeat domain"/>
    <property type="match status" value="2"/>
</dbReference>
<sequence>MAELYPPMPRGAQGRFLNAGSFAGRAADLLYVFEEVAAYDAMPTTCDQRAMTKYFLEHPGIVTLDYDQDMFVTLAMSSSPVEFLPDGRFRLSGDTRATRNAAGVLHANANWGKVWYPELIAAWQGARRERRSITTEPPARFAGLALAREGRAEEALAAFRRAVKAGPRDADSHYNIGALLRSAGDEAGARAAYERALVADPAHANSLHNLALLVYVEGRVADAADMLRRAYAAEPTQARGEALAAMQGALRHGTPLRVVTSGD</sequence>
<accession>A0A835ZBG4</accession>
<evidence type="ECO:0000313" key="2">
    <source>
        <dbReference type="EMBL" id="KAG5190021.1"/>
    </source>
</evidence>
<comment type="caution">
    <text evidence="2">The sequence shown here is derived from an EMBL/GenBank/DDBJ whole genome shotgun (WGS) entry which is preliminary data.</text>
</comment>
<dbReference type="SMART" id="SM00028">
    <property type="entry name" value="TPR"/>
    <property type="match status" value="3"/>
</dbReference>
<proteinExistence type="predicted"/>
<dbReference type="Pfam" id="PF13432">
    <property type="entry name" value="TPR_16"/>
    <property type="match status" value="1"/>
</dbReference>
<dbReference type="InterPro" id="IPR019734">
    <property type="entry name" value="TPR_rpt"/>
</dbReference>
<evidence type="ECO:0000313" key="3">
    <source>
        <dbReference type="Proteomes" id="UP000664859"/>
    </source>
</evidence>
<feature type="repeat" description="TPR" evidence="1">
    <location>
        <begin position="170"/>
        <end position="203"/>
    </location>
</feature>
<keyword evidence="3" id="KW-1185">Reference proteome</keyword>
<dbReference type="Proteomes" id="UP000664859">
    <property type="component" value="Unassembled WGS sequence"/>
</dbReference>
<gene>
    <name evidence="2" type="ORF">JKP88DRAFT_352859</name>
</gene>
<dbReference type="CDD" id="cd22997">
    <property type="entry name" value="GT_LH"/>
    <property type="match status" value="1"/>
</dbReference>
<dbReference type="InterPro" id="IPR011990">
    <property type="entry name" value="TPR-like_helical_dom_sf"/>
</dbReference>
<dbReference type="EMBL" id="JAFCMP010000040">
    <property type="protein sequence ID" value="KAG5190021.1"/>
    <property type="molecule type" value="Genomic_DNA"/>
</dbReference>
<dbReference type="SUPFAM" id="SSF48452">
    <property type="entry name" value="TPR-like"/>
    <property type="match status" value="1"/>
</dbReference>
<organism evidence="2 3">
    <name type="scientific">Tribonema minus</name>
    <dbReference type="NCBI Taxonomy" id="303371"/>
    <lineage>
        <taxon>Eukaryota</taxon>
        <taxon>Sar</taxon>
        <taxon>Stramenopiles</taxon>
        <taxon>Ochrophyta</taxon>
        <taxon>PX clade</taxon>
        <taxon>Xanthophyceae</taxon>
        <taxon>Tribonematales</taxon>
        <taxon>Tribonemataceae</taxon>
        <taxon>Tribonema</taxon>
    </lineage>
</organism>
<reference evidence="2" key="1">
    <citation type="submission" date="2021-02" db="EMBL/GenBank/DDBJ databases">
        <title>First Annotated Genome of the Yellow-green Alga Tribonema minus.</title>
        <authorList>
            <person name="Mahan K.M."/>
        </authorList>
    </citation>
    <scope>NUCLEOTIDE SEQUENCE</scope>
    <source>
        <strain evidence="2">UTEX B ZZ1240</strain>
    </source>
</reference>
<name>A0A835ZBG4_9STRA</name>
<evidence type="ECO:0000256" key="1">
    <source>
        <dbReference type="PROSITE-ProRule" id="PRU00339"/>
    </source>
</evidence>
<evidence type="ECO:0008006" key="4">
    <source>
        <dbReference type="Google" id="ProtNLM"/>
    </source>
</evidence>
<dbReference type="PANTHER" id="PTHR44998">
    <property type="match status" value="1"/>
</dbReference>
<dbReference type="OrthoDB" id="409189at2759"/>
<keyword evidence="1" id="KW-0802">TPR repeat</keyword>
<dbReference type="PROSITE" id="PS50005">
    <property type="entry name" value="TPR"/>
    <property type="match status" value="1"/>
</dbReference>
<protein>
    <recommendedName>
        <fullName evidence="4">Tetratricopeptide repeat protein</fullName>
    </recommendedName>
</protein>
<dbReference type="AlphaFoldDB" id="A0A835ZBG4"/>
<dbReference type="PANTHER" id="PTHR44998:SF1">
    <property type="entry name" value="UDP-N-ACETYLGLUCOSAMINE--PEPTIDE N-ACETYLGLUCOSAMINYLTRANSFERASE 110 KDA SUBUNIT"/>
    <property type="match status" value="1"/>
</dbReference>